<evidence type="ECO:0000313" key="2">
    <source>
        <dbReference type="EMBL" id="VDP87159.1"/>
    </source>
</evidence>
<dbReference type="AlphaFoldDB" id="A0A183AU68"/>
<dbReference type="WBParaSite" id="ECPE_0001053501-mRNA-1">
    <property type="protein sequence ID" value="ECPE_0001053501-mRNA-1"/>
    <property type="gene ID" value="ECPE_0001053501"/>
</dbReference>
<sequence length="145" mass="14514">MPPVDEVIKTVAKRKGITLSEQDLTTIVLGVANGSAPPTGSKRTRSTAAAGVACDNSVTSIDLLNGTTEPGAVSNASSPASSITHSGVGPEGDSSSPPPRKKQLISGAAVPSTRSESSNGLLIVTDDEQSEGLVQTGREAATTTS</sequence>
<protein>
    <submittedName>
        <fullName evidence="4">DEK_C domain-containing protein</fullName>
    </submittedName>
</protein>
<dbReference type="Proteomes" id="UP000272942">
    <property type="component" value="Unassembled WGS sequence"/>
</dbReference>
<accession>A0A183AU68</accession>
<evidence type="ECO:0000313" key="4">
    <source>
        <dbReference type="WBParaSite" id="ECPE_0001053501-mRNA-1"/>
    </source>
</evidence>
<keyword evidence="3" id="KW-1185">Reference proteome</keyword>
<feature type="compositionally biased region" description="Polar residues" evidence="1">
    <location>
        <begin position="64"/>
        <end position="85"/>
    </location>
</feature>
<evidence type="ECO:0000313" key="3">
    <source>
        <dbReference type="Proteomes" id="UP000272942"/>
    </source>
</evidence>
<dbReference type="EMBL" id="UZAN01049181">
    <property type="protein sequence ID" value="VDP87159.1"/>
    <property type="molecule type" value="Genomic_DNA"/>
</dbReference>
<name>A0A183AU68_9TREM</name>
<proteinExistence type="predicted"/>
<evidence type="ECO:0000256" key="1">
    <source>
        <dbReference type="SAM" id="MobiDB-lite"/>
    </source>
</evidence>
<feature type="region of interest" description="Disordered" evidence="1">
    <location>
        <begin position="64"/>
        <end position="145"/>
    </location>
</feature>
<organism evidence="4">
    <name type="scientific">Echinostoma caproni</name>
    <dbReference type="NCBI Taxonomy" id="27848"/>
    <lineage>
        <taxon>Eukaryota</taxon>
        <taxon>Metazoa</taxon>
        <taxon>Spiralia</taxon>
        <taxon>Lophotrochozoa</taxon>
        <taxon>Platyhelminthes</taxon>
        <taxon>Trematoda</taxon>
        <taxon>Digenea</taxon>
        <taxon>Plagiorchiida</taxon>
        <taxon>Echinostomata</taxon>
        <taxon>Echinostomatoidea</taxon>
        <taxon>Echinostomatidae</taxon>
        <taxon>Echinostoma</taxon>
    </lineage>
</organism>
<dbReference type="OrthoDB" id="10525369at2759"/>
<reference evidence="4" key="1">
    <citation type="submission" date="2016-06" db="UniProtKB">
        <authorList>
            <consortium name="WormBaseParasite"/>
        </authorList>
    </citation>
    <scope>IDENTIFICATION</scope>
</reference>
<gene>
    <name evidence="2" type="ORF">ECPE_LOCUS10503</name>
</gene>
<reference evidence="2 3" key="2">
    <citation type="submission" date="2018-11" db="EMBL/GenBank/DDBJ databases">
        <authorList>
            <consortium name="Pathogen Informatics"/>
        </authorList>
    </citation>
    <scope>NUCLEOTIDE SEQUENCE [LARGE SCALE GENOMIC DNA]</scope>
    <source>
        <strain evidence="2 3">Egypt</strain>
    </source>
</reference>